<dbReference type="PANTHER" id="PTHR43820:SF4">
    <property type="entry name" value="HIGH-AFFINITY BRANCHED-CHAIN AMINO ACID TRANSPORT ATP-BINDING PROTEIN LIVF"/>
    <property type="match status" value="1"/>
</dbReference>
<dbReference type="Proteomes" id="UP000557307">
    <property type="component" value="Unassembled WGS sequence"/>
</dbReference>
<dbReference type="InterPro" id="IPR003593">
    <property type="entry name" value="AAA+_ATPase"/>
</dbReference>
<keyword evidence="8" id="KW-1185">Reference proteome</keyword>
<evidence type="ECO:0000256" key="5">
    <source>
        <dbReference type="ARBA" id="ARBA00022970"/>
    </source>
</evidence>
<name>A0A840TV66_9BACT</name>
<dbReference type="InterPro" id="IPR003439">
    <property type="entry name" value="ABC_transporter-like_ATP-bd"/>
</dbReference>
<dbReference type="GO" id="GO:0016887">
    <property type="term" value="F:ATP hydrolysis activity"/>
    <property type="evidence" value="ECO:0007669"/>
    <property type="project" value="InterPro"/>
</dbReference>
<dbReference type="InterPro" id="IPR027417">
    <property type="entry name" value="P-loop_NTPase"/>
</dbReference>
<dbReference type="GO" id="GO:0015807">
    <property type="term" value="P:L-amino acid transport"/>
    <property type="evidence" value="ECO:0007669"/>
    <property type="project" value="TreeGrafter"/>
</dbReference>
<keyword evidence="4" id="KW-0067">ATP-binding</keyword>
<evidence type="ECO:0000256" key="1">
    <source>
        <dbReference type="ARBA" id="ARBA00005417"/>
    </source>
</evidence>
<organism evidence="7 8">
    <name type="scientific">Rhabdobacter roseus</name>
    <dbReference type="NCBI Taxonomy" id="1655419"/>
    <lineage>
        <taxon>Bacteria</taxon>
        <taxon>Pseudomonadati</taxon>
        <taxon>Bacteroidota</taxon>
        <taxon>Cytophagia</taxon>
        <taxon>Cytophagales</taxon>
        <taxon>Cytophagaceae</taxon>
        <taxon>Rhabdobacter</taxon>
    </lineage>
</organism>
<reference evidence="7 8" key="1">
    <citation type="submission" date="2020-08" db="EMBL/GenBank/DDBJ databases">
        <title>Genomic Encyclopedia of Type Strains, Phase IV (KMG-IV): sequencing the most valuable type-strain genomes for metagenomic binning, comparative biology and taxonomic classification.</title>
        <authorList>
            <person name="Goeker M."/>
        </authorList>
    </citation>
    <scope>NUCLEOTIDE SEQUENCE [LARGE SCALE GENOMIC DNA]</scope>
    <source>
        <strain evidence="7 8">DSM 105074</strain>
    </source>
</reference>
<accession>A0A840TV66</accession>
<dbReference type="GO" id="GO:0005524">
    <property type="term" value="F:ATP binding"/>
    <property type="evidence" value="ECO:0007669"/>
    <property type="project" value="UniProtKB-KW"/>
</dbReference>
<dbReference type="SMART" id="SM00382">
    <property type="entry name" value="AAA"/>
    <property type="match status" value="1"/>
</dbReference>
<evidence type="ECO:0000313" key="8">
    <source>
        <dbReference type="Proteomes" id="UP000557307"/>
    </source>
</evidence>
<feature type="domain" description="ABC transporter" evidence="6">
    <location>
        <begin position="6"/>
        <end position="219"/>
    </location>
</feature>
<dbReference type="PANTHER" id="PTHR43820">
    <property type="entry name" value="HIGH-AFFINITY BRANCHED-CHAIN AMINO ACID TRANSPORT ATP-BINDING PROTEIN LIVF"/>
    <property type="match status" value="1"/>
</dbReference>
<evidence type="ECO:0000256" key="2">
    <source>
        <dbReference type="ARBA" id="ARBA00022448"/>
    </source>
</evidence>
<dbReference type="InterPro" id="IPR052156">
    <property type="entry name" value="BCAA_Transport_ATP-bd_LivF"/>
</dbReference>
<dbReference type="GO" id="GO:0015658">
    <property type="term" value="F:branched-chain amino acid transmembrane transporter activity"/>
    <property type="evidence" value="ECO:0007669"/>
    <property type="project" value="TreeGrafter"/>
</dbReference>
<proteinExistence type="inferred from homology"/>
<dbReference type="SUPFAM" id="SSF52540">
    <property type="entry name" value="P-loop containing nucleoside triphosphate hydrolases"/>
    <property type="match status" value="1"/>
</dbReference>
<dbReference type="RefSeq" id="WP_184178268.1">
    <property type="nucleotide sequence ID" value="NZ_JACHGF010000011.1"/>
</dbReference>
<comment type="caution">
    <text evidence="7">The sequence shown here is derived from an EMBL/GenBank/DDBJ whole genome shotgun (WGS) entry which is preliminary data.</text>
</comment>
<evidence type="ECO:0000256" key="4">
    <source>
        <dbReference type="ARBA" id="ARBA00022840"/>
    </source>
</evidence>
<comment type="similarity">
    <text evidence="1">Belongs to the ABC transporter superfamily.</text>
</comment>
<keyword evidence="3" id="KW-0547">Nucleotide-binding</keyword>
<dbReference type="PROSITE" id="PS50893">
    <property type="entry name" value="ABC_TRANSPORTER_2"/>
    <property type="match status" value="1"/>
</dbReference>
<evidence type="ECO:0000259" key="6">
    <source>
        <dbReference type="PROSITE" id="PS50893"/>
    </source>
</evidence>
<dbReference type="EMBL" id="JACHGF010000011">
    <property type="protein sequence ID" value="MBB5286795.1"/>
    <property type="molecule type" value="Genomic_DNA"/>
</dbReference>
<dbReference type="Gene3D" id="3.40.50.300">
    <property type="entry name" value="P-loop containing nucleotide triphosphate hydrolases"/>
    <property type="match status" value="1"/>
</dbReference>
<keyword evidence="2" id="KW-0813">Transport</keyword>
<evidence type="ECO:0000256" key="3">
    <source>
        <dbReference type="ARBA" id="ARBA00022741"/>
    </source>
</evidence>
<dbReference type="AlphaFoldDB" id="A0A840TV66"/>
<gene>
    <name evidence="7" type="ORF">HNQ92_004956</name>
</gene>
<evidence type="ECO:0000313" key="7">
    <source>
        <dbReference type="EMBL" id="MBB5286795.1"/>
    </source>
</evidence>
<dbReference type="Pfam" id="PF00005">
    <property type="entry name" value="ABC_tran"/>
    <property type="match status" value="1"/>
</dbReference>
<keyword evidence="5" id="KW-0029">Amino-acid transport</keyword>
<protein>
    <submittedName>
        <fullName evidence="7">ABC-type branched-subunit amino acid transport system ATPase component</fullName>
    </submittedName>
</protein>
<sequence length="220" mass="24933">MTKRVLEADSFWLEYGSTKILQNIYLRVETGQTVGLLGRNGTGKSSLLRMLFGTLRGQSQSVRVDQKYLSHPYQHKTLLRYLPQHPFVPPNLRVEAACHAYEVPFAALEGYFPELGKYHTERLGDLSGGAQRLVETLLILLSPVDFVLLDEPFSHLAPVVVERLEEVIRAQAQTKGILLSDHAYRPVLNLSDVVYLLVPVGRTVLLQDPLEELRWRGYLP</sequence>